<proteinExistence type="predicted"/>
<sequence>MCEECQGRGSSTELYMCHKPGPPHDDGTHIGPEKVIDSLGKRGNQECTGHTSPRCSWAGSGSDLTQCSWSPMQCEDHRCTLGKQENVTSTTHSYLVVLRYPAGDSGVAERLPHQVSQQRVGSQEAEPDVGGLGEVPQHRGVGEVQSAGPTVHQGHHNLGGEQRLVFELSLGFVSIIGCYEYIIHMTRIKATSFPHRSWTLPER</sequence>
<evidence type="ECO:0000313" key="2">
    <source>
        <dbReference type="Proteomes" id="UP000314294"/>
    </source>
</evidence>
<dbReference type="EMBL" id="SRLO01000058">
    <property type="protein sequence ID" value="TNN80048.1"/>
    <property type="molecule type" value="Genomic_DNA"/>
</dbReference>
<organism evidence="1 2">
    <name type="scientific">Liparis tanakae</name>
    <name type="common">Tanaka's snailfish</name>
    <dbReference type="NCBI Taxonomy" id="230148"/>
    <lineage>
        <taxon>Eukaryota</taxon>
        <taxon>Metazoa</taxon>
        <taxon>Chordata</taxon>
        <taxon>Craniata</taxon>
        <taxon>Vertebrata</taxon>
        <taxon>Euteleostomi</taxon>
        <taxon>Actinopterygii</taxon>
        <taxon>Neopterygii</taxon>
        <taxon>Teleostei</taxon>
        <taxon>Neoteleostei</taxon>
        <taxon>Acanthomorphata</taxon>
        <taxon>Eupercaria</taxon>
        <taxon>Perciformes</taxon>
        <taxon>Cottioidei</taxon>
        <taxon>Cottales</taxon>
        <taxon>Liparidae</taxon>
        <taxon>Liparis</taxon>
    </lineage>
</organism>
<dbReference type="Proteomes" id="UP000314294">
    <property type="component" value="Unassembled WGS sequence"/>
</dbReference>
<name>A0A4Z2IQZ9_9TELE</name>
<keyword evidence="2" id="KW-1185">Reference proteome</keyword>
<reference evidence="1 2" key="1">
    <citation type="submission" date="2019-03" db="EMBL/GenBank/DDBJ databases">
        <title>First draft genome of Liparis tanakae, snailfish: a comprehensive survey of snailfish specific genes.</title>
        <authorList>
            <person name="Kim W."/>
            <person name="Song I."/>
            <person name="Jeong J.-H."/>
            <person name="Kim D."/>
            <person name="Kim S."/>
            <person name="Ryu S."/>
            <person name="Song J.Y."/>
            <person name="Lee S.K."/>
        </authorList>
    </citation>
    <scope>NUCLEOTIDE SEQUENCE [LARGE SCALE GENOMIC DNA]</scope>
    <source>
        <tissue evidence="1">Muscle</tissue>
    </source>
</reference>
<dbReference type="AlphaFoldDB" id="A0A4Z2IQZ9"/>
<protein>
    <submittedName>
        <fullName evidence="1">Uncharacterized protein</fullName>
    </submittedName>
</protein>
<comment type="caution">
    <text evidence="1">The sequence shown here is derived from an EMBL/GenBank/DDBJ whole genome shotgun (WGS) entry which is preliminary data.</text>
</comment>
<evidence type="ECO:0000313" key="1">
    <source>
        <dbReference type="EMBL" id="TNN80048.1"/>
    </source>
</evidence>
<accession>A0A4Z2IQZ9</accession>
<gene>
    <name evidence="1" type="ORF">EYF80_009699</name>
</gene>